<dbReference type="GO" id="GO:0003677">
    <property type="term" value="F:DNA binding"/>
    <property type="evidence" value="ECO:0007669"/>
    <property type="project" value="InterPro"/>
</dbReference>
<dbReference type="Pfam" id="PF00717">
    <property type="entry name" value="Peptidase_S24"/>
    <property type="match status" value="1"/>
</dbReference>
<dbReference type="SMART" id="SM00530">
    <property type="entry name" value="HTH_XRE"/>
    <property type="match status" value="1"/>
</dbReference>
<evidence type="ECO:0000259" key="1">
    <source>
        <dbReference type="PROSITE" id="PS50943"/>
    </source>
</evidence>
<gene>
    <name evidence="2" type="ORF">FHR96_003695</name>
</gene>
<dbReference type="InterPro" id="IPR036286">
    <property type="entry name" value="LexA/Signal_pep-like_sf"/>
</dbReference>
<protein>
    <submittedName>
        <fullName evidence="2">SOS-response transcriptional repressor LexA</fullName>
    </submittedName>
</protein>
<organism evidence="2 3">
    <name type="scientific">Halomonas organivorans</name>
    <dbReference type="NCBI Taxonomy" id="257772"/>
    <lineage>
        <taxon>Bacteria</taxon>
        <taxon>Pseudomonadati</taxon>
        <taxon>Pseudomonadota</taxon>
        <taxon>Gammaproteobacteria</taxon>
        <taxon>Oceanospirillales</taxon>
        <taxon>Halomonadaceae</taxon>
        <taxon>Halomonas</taxon>
    </lineage>
</organism>
<dbReference type="PANTHER" id="PTHR33516:SF2">
    <property type="entry name" value="LEXA REPRESSOR-RELATED"/>
    <property type="match status" value="1"/>
</dbReference>
<dbReference type="SUPFAM" id="SSF51306">
    <property type="entry name" value="LexA/Signal peptidase"/>
    <property type="match status" value="1"/>
</dbReference>
<dbReference type="CDD" id="cd00093">
    <property type="entry name" value="HTH_XRE"/>
    <property type="match status" value="1"/>
</dbReference>
<name>A0A7W5C1T8_9GAMM</name>
<dbReference type="Gene3D" id="1.10.260.40">
    <property type="entry name" value="lambda repressor-like DNA-binding domains"/>
    <property type="match status" value="1"/>
</dbReference>
<accession>A0A7W5C1T8</accession>
<evidence type="ECO:0000313" key="2">
    <source>
        <dbReference type="EMBL" id="MBB3142793.1"/>
    </source>
</evidence>
<dbReference type="Proteomes" id="UP000525987">
    <property type="component" value="Unassembled WGS sequence"/>
</dbReference>
<dbReference type="InterPro" id="IPR015927">
    <property type="entry name" value="Peptidase_S24_S26A/B/C"/>
</dbReference>
<dbReference type="EMBL" id="JACHXM010000027">
    <property type="protein sequence ID" value="MBB3142793.1"/>
    <property type="molecule type" value="Genomic_DNA"/>
</dbReference>
<dbReference type="Pfam" id="PF01381">
    <property type="entry name" value="HTH_3"/>
    <property type="match status" value="1"/>
</dbReference>
<evidence type="ECO:0000313" key="3">
    <source>
        <dbReference type="Proteomes" id="UP000525987"/>
    </source>
</evidence>
<feature type="domain" description="HTH cro/C1-type" evidence="1">
    <location>
        <begin position="8"/>
        <end position="63"/>
    </location>
</feature>
<dbReference type="RefSeq" id="WP_183389153.1">
    <property type="nucleotide sequence ID" value="NZ_JACHXM010000027.1"/>
</dbReference>
<dbReference type="InterPro" id="IPR039418">
    <property type="entry name" value="LexA-like"/>
</dbReference>
<reference evidence="2 3" key="1">
    <citation type="submission" date="2020-08" db="EMBL/GenBank/DDBJ databases">
        <title>Genomic Encyclopedia of Type Strains, Phase III (KMG-III): the genomes of soil and plant-associated and newly described type strains.</title>
        <authorList>
            <person name="Whitman W."/>
        </authorList>
    </citation>
    <scope>NUCLEOTIDE SEQUENCE [LARGE SCALE GENOMIC DNA]</scope>
    <source>
        <strain evidence="2 3">CECT 5995</strain>
    </source>
</reference>
<comment type="caution">
    <text evidence="2">The sequence shown here is derived from an EMBL/GenBank/DDBJ whole genome shotgun (WGS) entry which is preliminary data.</text>
</comment>
<dbReference type="Gene3D" id="2.10.109.10">
    <property type="entry name" value="Umud Fragment, subunit A"/>
    <property type="match status" value="1"/>
</dbReference>
<dbReference type="InterPro" id="IPR010982">
    <property type="entry name" value="Lambda_DNA-bd_dom_sf"/>
</dbReference>
<dbReference type="PROSITE" id="PS50943">
    <property type="entry name" value="HTH_CROC1"/>
    <property type="match status" value="1"/>
</dbReference>
<dbReference type="InterPro" id="IPR001387">
    <property type="entry name" value="Cro/C1-type_HTH"/>
</dbReference>
<dbReference type="CDD" id="cd06529">
    <property type="entry name" value="S24_LexA-like"/>
    <property type="match status" value="1"/>
</dbReference>
<dbReference type="SUPFAM" id="SSF47413">
    <property type="entry name" value="lambda repressor-like DNA-binding domains"/>
    <property type="match status" value="1"/>
</dbReference>
<dbReference type="PANTHER" id="PTHR33516">
    <property type="entry name" value="LEXA REPRESSOR"/>
    <property type="match status" value="1"/>
</dbReference>
<proteinExistence type="predicted"/>
<keyword evidence="3" id="KW-1185">Reference proteome</keyword>
<dbReference type="AlphaFoldDB" id="A0A7W5C1T8"/>
<dbReference type="InterPro" id="IPR050077">
    <property type="entry name" value="LexA_repressor"/>
</dbReference>
<sequence length="225" mass="24875">MSTQSERIKERRKELGLTQQQVADPVGVSRVSITQWENDPSVRISGANLARLAKVLKVSTNYILNGGPSRMEEPSGQYHLENNLAAAPAMHGQVPVISWVQAGAFTEVCHVELDPEDTIWLPRPPGASEDCFALRVVGDSMVPRYNPGTLIFVDPEVQPENGDDVVARLTDSSIEEATFKRLILEPGAPKTLMAINPNWPHRFIEINGNCEIIGTVIADMNLRRR</sequence>